<evidence type="ECO:0000256" key="8">
    <source>
        <dbReference type="ARBA" id="ARBA00023136"/>
    </source>
</evidence>
<dbReference type="InterPro" id="IPR029033">
    <property type="entry name" value="His_PPase_superfam"/>
</dbReference>
<dbReference type="GO" id="GO:0016020">
    <property type="term" value="C:membrane"/>
    <property type="evidence" value="ECO:0007669"/>
    <property type="project" value="UniProtKB-SubCell"/>
</dbReference>
<dbReference type="SUPFAM" id="SSF53254">
    <property type="entry name" value="Phosphoglycerate mutase-like"/>
    <property type="match status" value="1"/>
</dbReference>
<evidence type="ECO:0000256" key="4">
    <source>
        <dbReference type="ARBA" id="ARBA00013040"/>
    </source>
</evidence>
<evidence type="ECO:0000256" key="9">
    <source>
        <dbReference type="ARBA" id="ARBA00031642"/>
    </source>
</evidence>
<comment type="catalytic activity">
    <reaction evidence="13">
        <text>(2R)-2,3-bisphosphoglycerate + H2O = (2R)-2-phosphoglycerate + phosphate</text>
        <dbReference type="Rhea" id="RHEA:27381"/>
        <dbReference type="ChEBI" id="CHEBI:15377"/>
        <dbReference type="ChEBI" id="CHEBI:43474"/>
        <dbReference type="ChEBI" id="CHEBI:58248"/>
        <dbReference type="ChEBI" id="CHEBI:58289"/>
        <dbReference type="EC" id="3.1.3.80"/>
    </reaction>
    <physiologicalReaction direction="left-to-right" evidence="13">
        <dbReference type="Rhea" id="RHEA:27382"/>
    </physiologicalReaction>
</comment>
<keyword evidence="7" id="KW-0378">Hydrolase</keyword>
<dbReference type="CDD" id="cd07061">
    <property type="entry name" value="HP_HAP_like"/>
    <property type="match status" value="1"/>
</dbReference>
<evidence type="ECO:0000256" key="7">
    <source>
        <dbReference type="ARBA" id="ARBA00022801"/>
    </source>
</evidence>
<dbReference type="Pfam" id="PF00328">
    <property type="entry name" value="His_Phos_2"/>
    <property type="match status" value="1"/>
</dbReference>
<evidence type="ECO:0000313" key="15">
    <source>
        <dbReference type="Proteomes" id="UP001151699"/>
    </source>
</evidence>
<comment type="catalytic activity">
    <reaction evidence="11">
        <text>1D-myo-inositol 1,2,4,5,6-pentakisphosphate + H2O = 1D-myo-inositol 1,2,5,6-tetrakisphosphate + phosphate</text>
        <dbReference type="Rhea" id="RHEA:77115"/>
        <dbReference type="ChEBI" id="CHEBI:15377"/>
        <dbReference type="ChEBI" id="CHEBI:43474"/>
        <dbReference type="ChEBI" id="CHEBI:57798"/>
        <dbReference type="ChEBI" id="CHEBI:195535"/>
        <dbReference type="EC" id="3.1.3.62"/>
    </reaction>
    <physiologicalReaction direction="left-to-right" evidence="11">
        <dbReference type="Rhea" id="RHEA:77116"/>
    </physiologicalReaction>
</comment>
<reference evidence="14" key="1">
    <citation type="submission" date="2022-07" db="EMBL/GenBank/DDBJ databases">
        <authorList>
            <person name="Trinca V."/>
            <person name="Uliana J.V.C."/>
            <person name="Torres T.T."/>
            <person name="Ward R.J."/>
            <person name="Monesi N."/>
        </authorList>
    </citation>
    <scope>NUCLEOTIDE SEQUENCE</scope>
    <source>
        <strain evidence="14">HSMRA1968</strain>
        <tissue evidence="14">Whole embryos</tissue>
    </source>
</reference>
<name>A0A9Q0MMV8_9DIPT</name>
<organism evidence="14 15">
    <name type="scientific">Pseudolycoriella hygida</name>
    <dbReference type="NCBI Taxonomy" id="35572"/>
    <lineage>
        <taxon>Eukaryota</taxon>
        <taxon>Metazoa</taxon>
        <taxon>Ecdysozoa</taxon>
        <taxon>Arthropoda</taxon>
        <taxon>Hexapoda</taxon>
        <taxon>Insecta</taxon>
        <taxon>Pterygota</taxon>
        <taxon>Neoptera</taxon>
        <taxon>Endopterygota</taxon>
        <taxon>Diptera</taxon>
        <taxon>Nematocera</taxon>
        <taxon>Sciaroidea</taxon>
        <taxon>Sciaridae</taxon>
        <taxon>Pseudolycoriella</taxon>
    </lineage>
</organism>
<dbReference type="PANTHER" id="PTHR20963">
    <property type="entry name" value="MULTIPLE INOSITOL POLYPHOSPHATE PHOSPHATASE-RELATED"/>
    <property type="match status" value="1"/>
</dbReference>
<dbReference type="InterPro" id="IPR000560">
    <property type="entry name" value="His_Pase_clade-2"/>
</dbReference>
<evidence type="ECO:0000256" key="11">
    <source>
        <dbReference type="ARBA" id="ARBA00043671"/>
    </source>
</evidence>
<dbReference type="PANTHER" id="PTHR20963:SF8">
    <property type="entry name" value="MULTIPLE INOSITOL POLYPHOSPHATE PHOSPHATASE 1"/>
    <property type="match status" value="1"/>
</dbReference>
<comment type="caution">
    <text evidence="14">The sequence shown here is derived from an EMBL/GenBank/DDBJ whole genome shotgun (WGS) entry which is preliminary data.</text>
</comment>
<evidence type="ECO:0000313" key="14">
    <source>
        <dbReference type="EMBL" id="KAJ6634878.1"/>
    </source>
</evidence>
<dbReference type="GO" id="GO:0034417">
    <property type="term" value="F:bisphosphoglycerate 3-phosphatase activity"/>
    <property type="evidence" value="ECO:0007669"/>
    <property type="project" value="UniProtKB-EC"/>
</dbReference>
<comment type="catalytic activity">
    <reaction evidence="12">
        <text>1D-myo-inositol hexakisphosphate + H2O = 1D-myo-inositol 1,2,4,5,6-pentakisphosphate + phosphate</text>
        <dbReference type="Rhea" id="RHEA:16989"/>
        <dbReference type="ChEBI" id="CHEBI:15377"/>
        <dbReference type="ChEBI" id="CHEBI:43474"/>
        <dbReference type="ChEBI" id="CHEBI:57798"/>
        <dbReference type="ChEBI" id="CHEBI:58130"/>
        <dbReference type="EC" id="3.1.3.62"/>
    </reaction>
    <physiologicalReaction direction="left-to-right" evidence="12">
        <dbReference type="Rhea" id="RHEA:16990"/>
    </physiologicalReaction>
</comment>
<evidence type="ECO:0000256" key="3">
    <source>
        <dbReference type="ARBA" id="ARBA00012976"/>
    </source>
</evidence>
<evidence type="ECO:0000256" key="5">
    <source>
        <dbReference type="ARBA" id="ARBA00018097"/>
    </source>
</evidence>
<sequence>MEGKVGNVPVPVTVGLNVGNVGSVFVTVTVGCSVGKVGIVGTFVGTVGGKVGNVGCWEAVGTVGGKVGKVGCWVAVGTVGGRVGKVGTFVGTVGGRVGKVGCWEAVGTFVGTVGGRVGKVGTFVGTVGGRVGKVGCWEAVGTFVGTVGGRVGNVGTFVGTVGGRVGKVGCREAVGTFVGTVGGKVGKVGCWEAVGTFVGTVGGRVGKVGTFVGTVGGRVGKVGKPVCWVGIVGSVGGKVGKVGNVVAVGPVGNVAKVGGNVAKVGGNVGNDGMDPIHEEILSNYNRGRTSLCSTDFELIRNWQFDPNITLELSQYLTSAGWNEMEGIGRRYQAAFPSILTPYTPNDYRFRSSDFQRTQVSLHAFADGVFGVNGHEQINLEEIIGPDYLLRGYSFCPLYNEIITNLAERDAFREGPEYQQMTGEVSAKLGFHGSHALRNLEVATLALTCKYEQIWNMNATSALCSAFSVANRQVIEYYEDLEFYYRVGPGKTEYRRLFENMQDLLGFLQSTDESDHKARVYSGHVTILPMILMNLGAFETDERLTQFNFAQQTQRAWRAGMVMPMGANLAVIRYDCDSGDNDVLFLYNEKPLQIPGCESNGLCKQSFIMERFSRFLEADCREVYCTNS</sequence>
<dbReference type="EC" id="3.1.3.80" evidence="3"/>
<protein>
    <recommendedName>
        <fullName evidence="5">Multiple inositol polyphosphate phosphatase 1</fullName>
        <ecNumber evidence="4">3.1.3.62</ecNumber>
        <ecNumber evidence="3">3.1.3.80</ecNumber>
    </recommendedName>
    <alternativeName>
        <fullName evidence="9">2,3-bisphosphoglycerate 3-phosphatase</fullName>
    </alternativeName>
</protein>
<dbReference type="EMBL" id="WJQU01000004">
    <property type="protein sequence ID" value="KAJ6634878.1"/>
    <property type="molecule type" value="Genomic_DNA"/>
</dbReference>
<dbReference type="EC" id="3.1.3.62" evidence="4"/>
<comment type="similarity">
    <text evidence="2">Belongs to the histidine acid phosphatase family. MINPP1 subfamily.</text>
</comment>
<dbReference type="GO" id="GO:0003993">
    <property type="term" value="F:acid phosphatase activity"/>
    <property type="evidence" value="ECO:0007669"/>
    <property type="project" value="TreeGrafter"/>
</dbReference>
<evidence type="ECO:0000256" key="6">
    <source>
        <dbReference type="ARBA" id="ARBA00022729"/>
    </source>
</evidence>
<dbReference type="OrthoDB" id="6509975at2759"/>
<evidence type="ECO:0000256" key="13">
    <source>
        <dbReference type="ARBA" id="ARBA00043832"/>
    </source>
</evidence>
<comment type="catalytic activity">
    <reaction evidence="10">
        <text>1D-myo-inositol 1,2,5,6-tetrakisphosphate + H2O = 1D-myo-inositol 1,2,6-trisphosphate + phosphate</text>
        <dbReference type="Rhea" id="RHEA:77119"/>
        <dbReference type="ChEBI" id="CHEBI:15377"/>
        <dbReference type="ChEBI" id="CHEBI:43474"/>
        <dbReference type="ChEBI" id="CHEBI:195535"/>
        <dbReference type="ChEBI" id="CHEBI:195537"/>
        <dbReference type="EC" id="3.1.3.62"/>
    </reaction>
    <physiologicalReaction direction="left-to-right" evidence="10">
        <dbReference type="Rhea" id="RHEA:77120"/>
    </physiologicalReaction>
</comment>
<dbReference type="GO" id="GO:0052745">
    <property type="term" value="F:inositol phosphate phosphatase activity"/>
    <property type="evidence" value="ECO:0007669"/>
    <property type="project" value="TreeGrafter"/>
</dbReference>
<evidence type="ECO:0000256" key="2">
    <source>
        <dbReference type="ARBA" id="ARBA00008422"/>
    </source>
</evidence>
<evidence type="ECO:0000256" key="12">
    <source>
        <dbReference type="ARBA" id="ARBA00043691"/>
    </source>
</evidence>
<comment type="subcellular location">
    <subcellularLocation>
        <location evidence="1">Membrane</location>
    </subcellularLocation>
</comment>
<dbReference type="PROSITE" id="PS51257">
    <property type="entry name" value="PROKAR_LIPOPROTEIN"/>
    <property type="match status" value="1"/>
</dbReference>
<gene>
    <name evidence="14" type="primary">Mipp1_17</name>
    <name evidence="14" type="ORF">Bhyg_13459</name>
</gene>
<keyword evidence="8" id="KW-0472">Membrane</keyword>
<evidence type="ECO:0000256" key="1">
    <source>
        <dbReference type="ARBA" id="ARBA00004370"/>
    </source>
</evidence>
<accession>A0A9Q0MMV8</accession>
<keyword evidence="6" id="KW-0732">Signal</keyword>
<dbReference type="Gene3D" id="3.40.50.1240">
    <property type="entry name" value="Phosphoglycerate mutase-like"/>
    <property type="match status" value="1"/>
</dbReference>
<dbReference type="AlphaFoldDB" id="A0A9Q0MMV8"/>
<dbReference type="Proteomes" id="UP001151699">
    <property type="component" value="Chromosome C"/>
</dbReference>
<proteinExistence type="inferred from homology"/>
<keyword evidence="15" id="KW-1185">Reference proteome</keyword>
<evidence type="ECO:0000256" key="10">
    <source>
        <dbReference type="ARBA" id="ARBA00043668"/>
    </source>
</evidence>